<feature type="region of interest" description="Disordered" evidence="1">
    <location>
        <begin position="45"/>
        <end position="72"/>
    </location>
</feature>
<organism evidence="2 3">
    <name type="scientific">Ajellomyces capsulatus</name>
    <name type="common">Darling's disease fungus</name>
    <name type="synonym">Histoplasma capsulatum</name>
    <dbReference type="NCBI Taxonomy" id="5037"/>
    <lineage>
        <taxon>Eukaryota</taxon>
        <taxon>Fungi</taxon>
        <taxon>Dikarya</taxon>
        <taxon>Ascomycota</taxon>
        <taxon>Pezizomycotina</taxon>
        <taxon>Eurotiomycetes</taxon>
        <taxon>Eurotiomycetidae</taxon>
        <taxon>Onygenales</taxon>
        <taxon>Ajellomycetaceae</taxon>
        <taxon>Histoplasma</taxon>
    </lineage>
</organism>
<evidence type="ECO:0000313" key="3">
    <source>
        <dbReference type="Proteomes" id="UP000663671"/>
    </source>
</evidence>
<dbReference type="OrthoDB" id="7680836at2759"/>
<dbReference type="AlphaFoldDB" id="A0A8A1MG80"/>
<accession>A0A8A1MG80</accession>
<evidence type="ECO:0000256" key="1">
    <source>
        <dbReference type="SAM" id="MobiDB-lite"/>
    </source>
</evidence>
<proteinExistence type="predicted"/>
<feature type="region of interest" description="Disordered" evidence="1">
    <location>
        <begin position="1"/>
        <end position="22"/>
    </location>
</feature>
<protein>
    <submittedName>
        <fullName evidence="2">Uncharacterized protein</fullName>
    </submittedName>
</protein>
<name>A0A8A1MG80_AJECA</name>
<evidence type="ECO:0000313" key="2">
    <source>
        <dbReference type="EMBL" id="QSS65618.1"/>
    </source>
</evidence>
<dbReference type="VEuPathDB" id="FungiDB:I7I51_06464"/>
<feature type="compositionally biased region" description="Polar residues" evidence="1">
    <location>
        <begin position="1"/>
        <end position="17"/>
    </location>
</feature>
<reference evidence="2" key="1">
    <citation type="submission" date="2021-01" db="EMBL/GenBank/DDBJ databases">
        <title>Chromosome-level genome assembly of a human fungal pathogen reveals clustering of transcriptionally co-regulated genes.</title>
        <authorList>
            <person name="Voorhies M."/>
            <person name="Cohen S."/>
            <person name="Shea T.P."/>
            <person name="Petrus S."/>
            <person name="Munoz J.F."/>
            <person name="Poplawski S."/>
            <person name="Goldman W.E."/>
            <person name="Michael T."/>
            <person name="Cuomo C.A."/>
            <person name="Sil A."/>
            <person name="Beyhan S."/>
        </authorList>
    </citation>
    <scope>NUCLEOTIDE SEQUENCE</scope>
    <source>
        <strain evidence="2">WU24</strain>
    </source>
</reference>
<gene>
    <name evidence="2" type="ORF">I7I51_06464</name>
</gene>
<sequence length="327" mass="35505">MFSNQSTRQLPASSPYSDQVEEQNIVDTVERTHEDEVDDQRADQCLNHQRWTPRKTKGTKQTPKGLPDHWRYTPSIMDPKSYAFTSLANEASTYYTATPTGMGMLCHTQVPDLSTPGMNLNLLSPLSTPPASMQSAIDMNSCHHSFAPQAGNGVDAFIHPLAYGPSCFINPGLSYDPLHVENSPINGVNANKLIGLLPHGISLSTPGDNRTNPGSEKKANVLTFPVSAFGSMSLSLVPSALAPIPVKIGQRYRTWLNDGAYKIELLNGGAGGCWLAAAAVVAISLYHTIPSQLLSSGAQQPTLPAYYEISWVTFSKRRRFKPIPPVA</sequence>
<dbReference type="Proteomes" id="UP000663671">
    <property type="component" value="Chromosome 3"/>
</dbReference>
<dbReference type="EMBL" id="CP069115">
    <property type="protein sequence ID" value="QSS65618.1"/>
    <property type="molecule type" value="Genomic_DNA"/>
</dbReference>